<feature type="domain" description="OmpR/PhoB-type" evidence="4">
    <location>
        <begin position="1"/>
        <end position="96"/>
    </location>
</feature>
<dbReference type="InterPro" id="IPR003593">
    <property type="entry name" value="AAA+_ATPase"/>
</dbReference>
<dbReference type="Pfam" id="PF00486">
    <property type="entry name" value="Trans_reg_C"/>
    <property type="match status" value="1"/>
</dbReference>
<dbReference type="PANTHER" id="PTHR47691:SF3">
    <property type="entry name" value="HTH-TYPE TRANSCRIPTIONAL REGULATOR RV0890C-RELATED"/>
    <property type="match status" value="1"/>
</dbReference>
<evidence type="ECO:0000259" key="4">
    <source>
        <dbReference type="PROSITE" id="PS51755"/>
    </source>
</evidence>
<sequence>MRFGVLGPLAVWTSEGRPVRIPEVKVRGLLAELIVQAGQVVPADRLIDHLWGGSLPTNPAASLQTRVSQLRRALEDAEEGARRLVVSRAPGYVLDVPPDALDVGRFQALIAAARTAGTPRARADLLGDALALWRGPALIEFADEEFAAAEIARLDELRLTAMEEQAEARLELGEHAVLAGELGDLVARHPLREGLRAAHLLALYRSGRQNEALDGFRDLRERLADELGVDPGRELVALHEAMLRQDPSLDAAPAGSPPGNLPAPMGELIGRAEAIGEVTALLDAGRLVTLTGPGGVGKTSLALEAARRLAPSFPDGAWLVELGALPSHLGDSECSAEEVTEAVAAVLGIRDESGALSLAETMRGKRALLVLDNCEHVLAPVAELAGALLRAVPELRIMATSRRPLGVAGERLWQVPPLASPSALRLFEARATARAPGFAVDAGNEATVAAICARLDGIPLALELAATRVRALGVNELAARLGALHQDAPRPPEDGSSQGTLDGFRVLAAGASDAPARQRTLRAVIDWSWELLGDDERAVLRRLAVHAGGCTLRAAEAVCGDEGLDVMDLMAGLVDHSLVTVSTGGEPRYQLLESVAAYCRERLAEAGELEEVERRHLRHYTELAVSAEPRLRGPEQREWLARLDAESANLRAALGVALRHGGALRLVNALAWYWVLRGRLGEGRRALVAALEAGGHQDDAGTAATWLAAFALRMGEVLDHAEPATRPADLDGLAGRARAEWFLSLVRLGIGDAQAGEEQAERVLELFRALGDEWGTAAALSTRSRQALLRGDLAALHEYGAQSMALFTTLGDRWGQLHATLGLGAHAEIVGDYESAARLHREGLRMAEELGLHSEVADKLSELGRIALLEGDFAQADELHGKAARLAREQGYTIGEEYASLGLALSARRQGRLDAAEALLRTWLEWDRQMSAAIASALILAELGFVAELRGDAEAALALHLEGLEEARESGGPRAVALAYEGLAGAHAAAGRAVEAARLLGAADGIRRSLGAPLPPAERGDVDRITAAVVAALGEDRFAKEFATPYLEETPTPRSNSR</sequence>
<feature type="DNA-binding region" description="OmpR/PhoB-type" evidence="3">
    <location>
        <begin position="1"/>
        <end position="96"/>
    </location>
</feature>
<gene>
    <name evidence="5" type="ORF">FHR33_004249</name>
</gene>
<evidence type="ECO:0000313" key="6">
    <source>
        <dbReference type="Proteomes" id="UP000579945"/>
    </source>
</evidence>
<comment type="similarity">
    <text evidence="1">Belongs to the AfsR/DnrI/RedD regulatory family.</text>
</comment>
<dbReference type="InterPro" id="IPR016032">
    <property type="entry name" value="Sig_transdc_resp-reg_C-effctor"/>
</dbReference>
<dbReference type="InterPro" id="IPR027417">
    <property type="entry name" value="P-loop_NTPase"/>
</dbReference>
<dbReference type="InterPro" id="IPR011990">
    <property type="entry name" value="TPR-like_helical_dom_sf"/>
</dbReference>
<dbReference type="SUPFAM" id="SSF48452">
    <property type="entry name" value="TPR-like"/>
    <property type="match status" value="3"/>
</dbReference>
<evidence type="ECO:0000256" key="2">
    <source>
        <dbReference type="ARBA" id="ARBA00023125"/>
    </source>
</evidence>
<protein>
    <submittedName>
        <fullName evidence="5">Putative ATPase/DNA-binding SARP family transcriptional activator</fullName>
    </submittedName>
</protein>
<dbReference type="PANTHER" id="PTHR47691">
    <property type="entry name" value="REGULATOR-RELATED"/>
    <property type="match status" value="1"/>
</dbReference>
<dbReference type="GeneID" id="95390623"/>
<comment type="caution">
    <text evidence="5">The sequence shown here is derived from an EMBL/GenBank/DDBJ whole genome shotgun (WGS) entry which is preliminary data.</text>
</comment>
<dbReference type="GO" id="GO:0003677">
    <property type="term" value="F:DNA binding"/>
    <property type="evidence" value="ECO:0007669"/>
    <property type="project" value="UniProtKB-UniRule"/>
</dbReference>
<dbReference type="SUPFAM" id="SSF52540">
    <property type="entry name" value="P-loop containing nucleoside triphosphate hydrolases"/>
    <property type="match status" value="1"/>
</dbReference>
<evidence type="ECO:0000256" key="1">
    <source>
        <dbReference type="ARBA" id="ARBA00005820"/>
    </source>
</evidence>
<accession>A0A7W5VB50</accession>
<dbReference type="Gene3D" id="3.40.50.300">
    <property type="entry name" value="P-loop containing nucleotide triphosphate hydrolases"/>
    <property type="match status" value="1"/>
</dbReference>
<dbReference type="Proteomes" id="UP000579945">
    <property type="component" value="Unassembled WGS sequence"/>
</dbReference>
<dbReference type="SMART" id="SM00862">
    <property type="entry name" value="Trans_reg_C"/>
    <property type="match status" value="1"/>
</dbReference>
<dbReference type="EMBL" id="JACIBV010000001">
    <property type="protein sequence ID" value="MBB3728389.1"/>
    <property type="molecule type" value="Genomic_DNA"/>
</dbReference>
<dbReference type="CDD" id="cd15831">
    <property type="entry name" value="BTAD"/>
    <property type="match status" value="1"/>
</dbReference>
<dbReference type="GO" id="GO:0006355">
    <property type="term" value="P:regulation of DNA-templated transcription"/>
    <property type="evidence" value="ECO:0007669"/>
    <property type="project" value="InterPro"/>
</dbReference>
<proteinExistence type="inferred from homology"/>
<dbReference type="InterPro" id="IPR058852">
    <property type="entry name" value="HTH_77"/>
</dbReference>
<dbReference type="Pfam" id="PF03704">
    <property type="entry name" value="BTAD"/>
    <property type="match status" value="1"/>
</dbReference>
<dbReference type="InterPro" id="IPR001867">
    <property type="entry name" value="OmpR/PhoB-type_DNA-bd"/>
</dbReference>
<reference evidence="5 6" key="1">
    <citation type="submission" date="2020-08" db="EMBL/GenBank/DDBJ databases">
        <title>Sequencing the genomes of 1000 actinobacteria strains.</title>
        <authorList>
            <person name="Klenk H.-P."/>
        </authorList>
    </citation>
    <scope>NUCLEOTIDE SEQUENCE [LARGE SCALE GENOMIC DNA]</scope>
    <source>
        <strain evidence="5 6">DSM 44320</strain>
    </source>
</reference>
<dbReference type="InterPro" id="IPR005158">
    <property type="entry name" value="BTAD"/>
</dbReference>
<dbReference type="SUPFAM" id="SSF46894">
    <property type="entry name" value="C-terminal effector domain of the bipartite response regulators"/>
    <property type="match status" value="1"/>
</dbReference>
<keyword evidence="6" id="KW-1185">Reference proteome</keyword>
<evidence type="ECO:0000256" key="3">
    <source>
        <dbReference type="PROSITE-ProRule" id="PRU01091"/>
    </source>
</evidence>
<dbReference type="RefSeq" id="WP_183650277.1">
    <property type="nucleotide sequence ID" value="NZ_BAAAXX010000101.1"/>
</dbReference>
<dbReference type="SMART" id="SM00382">
    <property type="entry name" value="AAA"/>
    <property type="match status" value="1"/>
</dbReference>
<name>A0A7W5VB50_9ACTN</name>
<organism evidence="5 6">
    <name type="scientific">Nonomuraea dietziae</name>
    <dbReference type="NCBI Taxonomy" id="65515"/>
    <lineage>
        <taxon>Bacteria</taxon>
        <taxon>Bacillati</taxon>
        <taxon>Actinomycetota</taxon>
        <taxon>Actinomycetes</taxon>
        <taxon>Streptosporangiales</taxon>
        <taxon>Streptosporangiaceae</taxon>
        <taxon>Nonomuraea</taxon>
    </lineage>
</organism>
<keyword evidence="2 3" id="KW-0238">DNA-binding</keyword>
<dbReference type="SMART" id="SM01043">
    <property type="entry name" value="BTAD"/>
    <property type="match status" value="1"/>
</dbReference>
<dbReference type="Gene3D" id="1.25.40.10">
    <property type="entry name" value="Tetratricopeptide repeat domain"/>
    <property type="match status" value="2"/>
</dbReference>
<dbReference type="GO" id="GO:0000160">
    <property type="term" value="P:phosphorelay signal transduction system"/>
    <property type="evidence" value="ECO:0007669"/>
    <property type="project" value="InterPro"/>
</dbReference>
<dbReference type="InterPro" id="IPR036388">
    <property type="entry name" value="WH-like_DNA-bd_sf"/>
</dbReference>
<dbReference type="Gene3D" id="1.10.10.10">
    <property type="entry name" value="Winged helix-like DNA-binding domain superfamily/Winged helix DNA-binding domain"/>
    <property type="match status" value="1"/>
</dbReference>
<dbReference type="AlphaFoldDB" id="A0A7W5VB50"/>
<evidence type="ECO:0000313" key="5">
    <source>
        <dbReference type="EMBL" id="MBB3728389.1"/>
    </source>
</evidence>
<dbReference type="Pfam" id="PF25872">
    <property type="entry name" value="HTH_77"/>
    <property type="match status" value="1"/>
</dbReference>
<dbReference type="PRINTS" id="PR00364">
    <property type="entry name" value="DISEASERSIST"/>
</dbReference>
<dbReference type="PROSITE" id="PS51755">
    <property type="entry name" value="OMPR_PHOB"/>
    <property type="match status" value="1"/>
</dbReference>